<organism evidence="11 12">
    <name type="scientific">Paramuricea clavata</name>
    <name type="common">Red gorgonian</name>
    <name type="synonym">Violescent sea-whip</name>
    <dbReference type="NCBI Taxonomy" id="317549"/>
    <lineage>
        <taxon>Eukaryota</taxon>
        <taxon>Metazoa</taxon>
        <taxon>Cnidaria</taxon>
        <taxon>Anthozoa</taxon>
        <taxon>Octocorallia</taxon>
        <taxon>Malacalcyonacea</taxon>
        <taxon>Plexauridae</taxon>
        <taxon>Paramuricea</taxon>
    </lineage>
</organism>
<dbReference type="InterPro" id="IPR036322">
    <property type="entry name" value="WD40_repeat_dom_sf"/>
</dbReference>
<dbReference type="InterPro" id="IPR001680">
    <property type="entry name" value="WD40_rpt"/>
</dbReference>
<keyword evidence="5" id="KW-0963">Cytoplasm</keyword>
<dbReference type="Pfam" id="PF23215">
    <property type="entry name" value="WD_LRWD1"/>
    <property type="match status" value="1"/>
</dbReference>
<comment type="subcellular location">
    <subcellularLocation>
        <location evidence="3">Chromosome</location>
    </subcellularLocation>
    <subcellularLocation>
        <location evidence="2">Cytoplasm</location>
        <location evidence="2">Cytoskeleton</location>
        <location evidence="2">Microtubule organizing center</location>
    </subcellularLocation>
    <subcellularLocation>
        <location evidence="1">Nucleus</location>
    </subcellularLocation>
</comment>
<evidence type="ECO:0000256" key="8">
    <source>
        <dbReference type="ARBA" id="ARBA00023242"/>
    </source>
</evidence>
<protein>
    <submittedName>
        <fullName evidence="11">Leucine-rich repeat and WD repeat-containing 1</fullName>
    </submittedName>
</protein>
<dbReference type="Pfam" id="PF23211">
    <property type="entry name" value="LRR_LRWD1"/>
    <property type="match status" value="1"/>
</dbReference>
<evidence type="ECO:0000256" key="1">
    <source>
        <dbReference type="ARBA" id="ARBA00004123"/>
    </source>
</evidence>
<reference evidence="11" key="1">
    <citation type="submission" date="2020-04" db="EMBL/GenBank/DDBJ databases">
        <authorList>
            <person name="Alioto T."/>
            <person name="Alioto T."/>
            <person name="Gomez Garrido J."/>
        </authorList>
    </citation>
    <scope>NUCLEOTIDE SEQUENCE</scope>
    <source>
        <strain evidence="11">A484AB</strain>
    </source>
</reference>
<evidence type="ECO:0000256" key="7">
    <source>
        <dbReference type="ARBA" id="ARBA00023212"/>
    </source>
</evidence>
<evidence type="ECO:0000256" key="5">
    <source>
        <dbReference type="ARBA" id="ARBA00022490"/>
    </source>
</evidence>
<proteinExistence type="predicted"/>
<dbReference type="SUPFAM" id="SSF50978">
    <property type="entry name" value="WD40 repeat-like"/>
    <property type="match status" value="1"/>
</dbReference>
<dbReference type="InterPro" id="IPR052489">
    <property type="entry name" value="LRWD1"/>
</dbReference>
<evidence type="ECO:0000313" key="12">
    <source>
        <dbReference type="Proteomes" id="UP001152795"/>
    </source>
</evidence>
<keyword evidence="4" id="KW-0158">Chromosome</keyword>
<evidence type="ECO:0000259" key="10">
    <source>
        <dbReference type="Pfam" id="PF23215"/>
    </source>
</evidence>
<keyword evidence="7" id="KW-0206">Cytoskeleton</keyword>
<sequence length="620" mass="69323">MGQTIGKSEIGELEICEITGCHSLEEIHQLSLSGLNLMSVNSDVLKRLRNLHSLDVSKNKLSGLKLEGFTLNSLKELNCSSNNLLSVDDFVLFPNLEKVDVSDNVSLEVADRYKLVSLLPKLKVLEDKDVSVMREAVKKFDGILAAKVAEHWNGHFEEAYRMSEDVSYRTDVANEFIQSLQTDVVIGPAALKKYREFKLTLLGQEHAVKRKHEKSAEQRPAKALKTSPAEVEETIFQSQNYKPQFKSKRVGVNYAQSEFVLSQLLQTHSLNNDPSDRRTQVWACEFQPDPLNPDKTTTLCATCGGDAVCFIECKTGEVSKKYKQPGDVFYCLAWTVFHVKTASGVEYRTALAVGGKQCDIRIIQPEDLVCYDSVEAHEGSIESLHFHPTEPTWLFSAGDDNQIVLSELGLSTAAKTNPKATILMKLRTQGILRSLTVPRHGEVLVGGGDKGCTVWSIIACANKKSHLPLYELNFPGKKKVPLDCVKCLSDHVIATKRVKEPCIMLYYSESSFQKNDASPAFRLPWKVTDTPFIKFNFRADCDILIAGDDLGRVWIYDVNRCLCESRQGKKLEELKETQKLICANGTVKTFNHVCSSTNMDYVVAVADSNVVCVWRRLKPA</sequence>
<dbReference type="SMART" id="SM00320">
    <property type="entry name" value="WD40"/>
    <property type="match status" value="5"/>
</dbReference>
<dbReference type="AlphaFoldDB" id="A0A6S7FNA4"/>
<keyword evidence="6" id="KW-0433">Leucine-rich repeat</keyword>
<feature type="domain" description="Leucine-rich repeat and WD repeat-containing protein 1 LRR" evidence="9">
    <location>
        <begin position="24"/>
        <end position="199"/>
    </location>
</feature>
<dbReference type="SUPFAM" id="SSF52075">
    <property type="entry name" value="Outer arm dynein light chain 1"/>
    <property type="match status" value="1"/>
</dbReference>
<dbReference type="PANTHER" id="PTHR24370">
    <property type="entry name" value="OPTICIN"/>
    <property type="match status" value="1"/>
</dbReference>
<evidence type="ECO:0000256" key="2">
    <source>
        <dbReference type="ARBA" id="ARBA00004267"/>
    </source>
</evidence>
<dbReference type="InterPro" id="IPR056160">
    <property type="entry name" value="WD_LRWD1"/>
</dbReference>
<dbReference type="GO" id="GO:0005694">
    <property type="term" value="C:chromosome"/>
    <property type="evidence" value="ECO:0007669"/>
    <property type="project" value="UniProtKB-SubCell"/>
</dbReference>
<evidence type="ECO:0000313" key="11">
    <source>
        <dbReference type="EMBL" id="CAB3981048.1"/>
    </source>
</evidence>
<dbReference type="EMBL" id="CACRXK020000347">
    <property type="protein sequence ID" value="CAB3981048.1"/>
    <property type="molecule type" value="Genomic_DNA"/>
</dbReference>
<feature type="domain" description="Leucine-rich repeat and WD repeat-containing protein 1 WD" evidence="10">
    <location>
        <begin position="263"/>
        <end position="615"/>
    </location>
</feature>
<evidence type="ECO:0000256" key="3">
    <source>
        <dbReference type="ARBA" id="ARBA00004286"/>
    </source>
</evidence>
<evidence type="ECO:0000259" key="9">
    <source>
        <dbReference type="Pfam" id="PF23211"/>
    </source>
</evidence>
<comment type="caution">
    <text evidence="11">The sequence shown here is derived from an EMBL/GenBank/DDBJ whole genome shotgun (WGS) entry which is preliminary data.</text>
</comment>
<accession>A0A6S7FNA4</accession>
<keyword evidence="8" id="KW-0539">Nucleus</keyword>
<dbReference type="InterPro" id="IPR056363">
    <property type="entry name" value="LRR_LRWD1_dom"/>
</dbReference>
<dbReference type="Proteomes" id="UP001152795">
    <property type="component" value="Unassembled WGS sequence"/>
</dbReference>
<name>A0A6S7FNA4_PARCT</name>
<evidence type="ECO:0000256" key="6">
    <source>
        <dbReference type="ARBA" id="ARBA00022614"/>
    </source>
</evidence>
<dbReference type="GO" id="GO:0005815">
    <property type="term" value="C:microtubule organizing center"/>
    <property type="evidence" value="ECO:0007669"/>
    <property type="project" value="UniProtKB-SubCell"/>
</dbReference>
<dbReference type="Gene3D" id="2.130.10.10">
    <property type="entry name" value="YVTN repeat-like/Quinoprotein amine dehydrogenase"/>
    <property type="match status" value="1"/>
</dbReference>
<dbReference type="GO" id="GO:0005634">
    <property type="term" value="C:nucleus"/>
    <property type="evidence" value="ECO:0007669"/>
    <property type="project" value="UniProtKB-SubCell"/>
</dbReference>
<dbReference type="InterPro" id="IPR032675">
    <property type="entry name" value="LRR_dom_sf"/>
</dbReference>
<keyword evidence="12" id="KW-1185">Reference proteome</keyword>
<evidence type="ECO:0000256" key="4">
    <source>
        <dbReference type="ARBA" id="ARBA00022454"/>
    </source>
</evidence>
<dbReference type="OrthoDB" id="7318948at2759"/>
<dbReference type="PANTHER" id="PTHR24370:SF10">
    <property type="entry name" value="LEUCINE-RICH REPEAT AND WD REPEAT-CONTAINING PROTEIN 1"/>
    <property type="match status" value="1"/>
</dbReference>
<gene>
    <name evidence="11" type="ORF">PACLA_8A027997</name>
</gene>
<dbReference type="InterPro" id="IPR015943">
    <property type="entry name" value="WD40/YVTN_repeat-like_dom_sf"/>
</dbReference>
<dbReference type="Gene3D" id="3.80.10.10">
    <property type="entry name" value="Ribonuclease Inhibitor"/>
    <property type="match status" value="1"/>
</dbReference>